<comment type="caution">
    <text evidence="1">The sequence shown here is derived from an EMBL/GenBank/DDBJ whole genome shotgun (WGS) entry which is preliminary data.</text>
</comment>
<organism evidence="1 2">
    <name type="scientific">Pipistrellus kuhlii</name>
    <name type="common">Kuhl's pipistrelle</name>
    <dbReference type="NCBI Taxonomy" id="59472"/>
    <lineage>
        <taxon>Eukaryota</taxon>
        <taxon>Metazoa</taxon>
        <taxon>Chordata</taxon>
        <taxon>Craniata</taxon>
        <taxon>Vertebrata</taxon>
        <taxon>Euteleostomi</taxon>
        <taxon>Mammalia</taxon>
        <taxon>Eutheria</taxon>
        <taxon>Laurasiatheria</taxon>
        <taxon>Chiroptera</taxon>
        <taxon>Yangochiroptera</taxon>
        <taxon>Vespertilionidae</taxon>
        <taxon>Pipistrellus</taxon>
    </lineage>
</organism>
<evidence type="ECO:0000313" key="1">
    <source>
        <dbReference type="EMBL" id="KAF6393905.1"/>
    </source>
</evidence>
<reference evidence="1 2" key="1">
    <citation type="journal article" date="2020" name="Nature">
        <title>Six reference-quality genomes reveal evolution of bat adaptations.</title>
        <authorList>
            <person name="Jebb D."/>
            <person name="Huang Z."/>
            <person name="Pippel M."/>
            <person name="Hughes G.M."/>
            <person name="Lavrichenko K."/>
            <person name="Devanna P."/>
            <person name="Winkler S."/>
            <person name="Jermiin L.S."/>
            <person name="Skirmuntt E.C."/>
            <person name="Katzourakis A."/>
            <person name="Burkitt-Gray L."/>
            <person name="Ray D.A."/>
            <person name="Sullivan K.A.M."/>
            <person name="Roscito J.G."/>
            <person name="Kirilenko B.M."/>
            <person name="Davalos L.M."/>
            <person name="Corthals A.P."/>
            <person name="Power M.L."/>
            <person name="Jones G."/>
            <person name="Ransome R.D."/>
            <person name="Dechmann D.K.N."/>
            <person name="Locatelli A.G."/>
            <person name="Puechmaille S.J."/>
            <person name="Fedrigo O."/>
            <person name="Jarvis E.D."/>
            <person name="Hiller M."/>
            <person name="Vernes S.C."/>
            <person name="Myers E.W."/>
            <person name="Teeling E.C."/>
        </authorList>
    </citation>
    <scope>NUCLEOTIDE SEQUENCE [LARGE SCALE GENOMIC DNA]</scope>
    <source>
        <strain evidence="1">MPipKuh1</strain>
        <tissue evidence="1">Flight muscle</tissue>
    </source>
</reference>
<sequence>MEDQRMVKINRNTAWEGPLGSPSTVVGKLISQKSQTSIVQQLKFLLRVKFLKLKLLLIPLLQNRLAQAVVFCGRATLRGPKSHMWLASCSLPTTGPAQQ</sequence>
<dbReference type="Proteomes" id="UP000558488">
    <property type="component" value="Unassembled WGS sequence"/>
</dbReference>
<gene>
    <name evidence="1" type="ORF">mPipKuh1_016819</name>
</gene>
<accession>A0A7J8B620</accession>
<keyword evidence="2" id="KW-1185">Reference proteome</keyword>
<protein>
    <submittedName>
        <fullName evidence="1">Uncharacterized protein</fullName>
    </submittedName>
</protein>
<dbReference type="AlphaFoldDB" id="A0A7J8B620"/>
<proteinExistence type="predicted"/>
<evidence type="ECO:0000313" key="2">
    <source>
        <dbReference type="Proteomes" id="UP000558488"/>
    </source>
</evidence>
<name>A0A7J8B620_PIPKU</name>
<dbReference type="EMBL" id="JACAGB010000001">
    <property type="protein sequence ID" value="KAF6393905.1"/>
    <property type="molecule type" value="Genomic_DNA"/>
</dbReference>